<feature type="transmembrane region" description="Helical" evidence="4">
    <location>
        <begin position="119"/>
        <end position="141"/>
    </location>
</feature>
<dbReference type="CDD" id="cd17353">
    <property type="entry name" value="MFS_OFA_like"/>
    <property type="match status" value="1"/>
</dbReference>
<evidence type="ECO:0000256" key="3">
    <source>
        <dbReference type="ARBA" id="ARBA00023136"/>
    </source>
</evidence>
<dbReference type="Gene3D" id="1.20.1250.20">
    <property type="entry name" value="MFS general substrate transporter like domains"/>
    <property type="match status" value="2"/>
</dbReference>
<gene>
    <name evidence="5" type="ORF">E6C51_10075</name>
</gene>
<sequence length="563" mass="60624">MFDRLKKQHIIADEGFNRWKVPPASIAIHLCIGSVYAWSIFNPALTKEYGVVAASSMDWALPSVVWIFSVAIVFLGLAAAFGGKWLEEVGPRMVGVTAAFLWGGGFLIGGVGILTHQLWLLYFGYGVLGGCGLGLGYVSPVSTLIRWFPDRRGMATGLAIMGFGGGAMVATPIKEWLLGLYYHAPQYLGAESAVKLVTEGGRRMAEVNGQMVEVVVASAKQLASAPVALEPGVYVVGTGNTGAAMTFFTLGIAYFIVMIIASFSYRVPREGWLPAGWTPPTADTASKRMITQRHVDIDQALKTPQFYLLWIVLCFNVTAGIGVLGVAKTMMTEIFGTTLPMVVNSTFAATYVFMISVFNMVGRFFWASISDYIGRKNTYFVFFILGIALYLSVPYSATQVGVHPAVLWLVMFYGATMIIFTMYGGGFAAIPAYLADIFGTKYVGGIHGRLLTAWSTAGVLGPLAITQLRDLSISKSIHALAAKVDPAAFQQKFGATIDQLDQLVAAKSVTIGRLMEIAPAGTVDPTPSVYNTTMYAMAGLLVIGLIANALVRPVSDKHYMDSK</sequence>
<dbReference type="EMBL" id="SSOA01000004">
    <property type="protein sequence ID" value="THF50096.1"/>
    <property type="molecule type" value="Genomic_DNA"/>
</dbReference>
<dbReference type="PANTHER" id="PTHR11360:SF317">
    <property type="entry name" value="MAJOR FACILITATOR SUPERFAMILY (MFS) PROFILE DOMAIN-CONTAINING PROTEIN-RELATED"/>
    <property type="match status" value="1"/>
</dbReference>
<keyword evidence="3 4" id="KW-0472">Membrane</keyword>
<feature type="transmembrane region" description="Helical" evidence="4">
    <location>
        <begin position="378"/>
        <end position="397"/>
    </location>
</feature>
<keyword evidence="2 4" id="KW-1133">Transmembrane helix</keyword>
<evidence type="ECO:0000256" key="2">
    <source>
        <dbReference type="ARBA" id="ARBA00022989"/>
    </source>
</evidence>
<dbReference type="InterPro" id="IPR011701">
    <property type="entry name" value="MFS"/>
</dbReference>
<organism evidence="5 6">
    <name type="scientific">Allorhizobium terrae</name>
    <dbReference type="NCBI Taxonomy" id="1848972"/>
    <lineage>
        <taxon>Bacteria</taxon>
        <taxon>Pseudomonadati</taxon>
        <taxon>Pseudomonadota</taxon>
        <taxon>Alphaproteobacteria</taxon>
        <taxon>Hyphomicrobiales</taxon>
        <taxon>Rhizobiaceae</taxon>
        <taxon>Rhizobium/Agrobacterium group</taxon>
        <taxon>Allorhizobium</taxon>
    </lineage>
</organism>
<keyword evidence="6" id="KW-1185">Reference proteome</keyword>
<dbReference type="InterPro" id="IPR050327">
    <property type="entry name" value="Proton-linked_MCT"/>
</dbReference>
<dbReference type="GO" id="GO:0022857">
    <property type="term" value="F:transmembrane transporter activity"/>
    <property type="evidence" value="ECO:0007669"/>
    <property type="project" value="InterPro"/>
</dbReference>
<accession>A0A4S3ZW73</accession>
<feature type="transmembrane region" description="Helical" evidence="4">
    <location>
        <begin position="153"/>
        <end position="173"/>
    </location>
</feature>
<dbReference type="AlphaFoldDB" id="A0A4S3ZW73"/>
<dbReference type="RefSeq" id="WP_190235851.1">
    <property type="nucleotide sequence ID" value="NZ_SSOA01000004.1"/>
</dbReference>
<feature type="transmembrane region" description="Helical" evidence="4">
    <location>
        <begin position="21"/>
        <end position="39"/>
    </location>
</feature>
<evidence type="ECO:0000256" key="4">
    <source>
        <dbReference type="SAM" id="Phobius"/>
    </source>
</evidence>
<keyword evidence="1 4" id="KW-0812">Transmembrane</keyword>
<evidence type="ECO:0000313" key="5">
    <source>
        <dbReference type="EMBL" id="THF50096.1"/>
    </source>
</evidence>
<reference evidence="5 6" key="1">
    <citation type="submission" date="2019-04" db="EMBL/GenBank/DDBJ databases">
        <title>Rhizobium terrae sp. nov., isolated from a paddy soil.</title>
        <authorList>
            <person name="Lin S.-Y."/>
            <person name="Hameed A."/>
            <person name="Huang H.-I."/>
            <person name="Young C.-C."/>
        </authorList>
    </citation>
    <scope>NUCLEOTIDE SEQUENCE [LARGE SCALE GENOMIC DNA]</scope>
    <source>
        <strain evidence="5 6">CC-HIH110</strain>
    </source>
</reference>
<feature type="transmembrane region" description="Helical" evidence="4">
    <location>
        <begin position="409"/>
        <end position="434"/>
    </location>
</feature>
<dbReference type="SUPFAM" id="SSF103473">
    <property type="entry name" value="MFS general substrate transporter"/>
    <property type="match status" value="1"/>
</dbReference>
<feature type="transmembrane region" description="Helical" evidence="4">
    <location>
        <begin position="347"/>
        <end position="366"/>
    </location>
</feature>
<name>A0A4S3ZW73_9HYPH</name>
<dbReference type="InterPro" id="IPR036259">
    <property type="entry name" value="MFS_trans_sf"/>
</dbReference>
<feature type="transmembrane region" description="Helical" evidence="4">
    <location>
        <begin position="307"/>
        <end position="327"/>
    </location>
</feature>
<dbReference type="PANTHER" id="PTHR11360">
    <property type="entry name" value="MONOCARBOXYLATE TRANSPORTER"/>
    <property type="match status" value="1"/>
</dbReference>
<evidence type="ECO:0000313" key="6">
    <source>
        <dbReference type="Proteomes" id="UP000310754"/>
    </source>
</evidence>
<protein>
    <submittedName>
        <fullName evidence="5">OFA family MFS transporter</fullName>
    </submittedName>
</protein>
<evidence type="ECO:0000256" key="1">
    <source>
        <dbReference type="ARBA" id="ARBA00022692"/>
    </source>
</evidence>
<feature type="transmembrane region" description="Helical" evidence="4">
    <location>
        <begin position="533"/>
        <end position="551"/>
    </location>
</feature>
<feature type="transmembrane region" description="Helical" evidence="4">
    <location>
        <begin position="446"/>
        <end position="465"/>
    </location>
</feature>
<feature type="transmembrane region" description="Helical" evidence="4">
    <location>
        <begin position="59"/>
        <end position="81"/>
    </location>
</feature>
<dbReference type="Proteomes" id="UP000310754">
    <property type="component" value="Unassembled WGS sequence"/>
</dbReference>
<dbReference type="Pfam" id="PF07690">
    <property type="entry name" value="MFS_1"/>
    <property type="match status" value="2"/>
</dbReference>
<feature type="transmembrane region" description="Helical" evidence="4">
    <location>
        <begin position="243"/>
        <end position="263"/>
    </location>
</feature>
<feature type="transmembrane region" description="Helical" evidence="4">
    <location>
        <begin position="93"/>
        <end position="113"/>
    </location>
</feature>
<comment type="caution">
    <text evidence="5">The sequence shown here is derived from an EMBL/GenBank/DDBJ whole genome shotgun (WGS) entry which is preliminary data.</text>
</comment>
<proteinExistence type="predicted"/>